<dbReference type="OrthoDB" id="672127at2759"/>
<feature type="transmembrane region" description="Helical" evidence="1">
    <location>
        <begin position="492"/>
        <end position="519"/>
    </location>
</feature>
<name>A0A9W7X9I4_9POAL</name>
<proteinExistence type="predicted"/>
<reference evidence="2 3" key="1">
    <citation type="submission" date="2022-10" db="EMBL/GenBank/DDBJ databases">
        <title>WGS assembly of Paspalum vaginatum 540-79.</title>
        <authorList>
            <person name="Sun G."/>
            <person name="Wase N."/>
            <person name="Shu S."/>
            <person name="Jenkins J."/>
            <person name="Zhou B."/>
            <person name="Torres-Rodriguez J."/>
            <person name="Chen C."/>
            <person name="Sandor L."/>
            <person name="Plott C."/>
            <person name="Yoshinga Y."/>
            <person name="Daum C."/>
            <person name="Qi P."/>
            <person name="Barry K."/>
            <person name="Lipzen A."/>
            <person name="Berry L."/>
            <person name="Pedersen C."/>
            <person name="Gottilla T."/>
            <person name="Foltz A."/>
            <person name="Yu H."/>
            <person name="O'Malley R."/>
            <person name="Zhang C."/>
            <person name="Devos K."/>
            <person name="Sigmon B."/>
            <person name="Yu B."/>
            <person name="Obata T."/>
            <person name="Schmutz J."/>
            <person name="Schnable J."/>
        </authorList>
    </citation>
    <scope>NUCLEOTIDE SEQUENCE [LARGE SCALE GENOMIC DNA]</scope>
    <source>
        <strain evidence="3">cv. 540-79</strain>
    </source>
</reference>
<comment type="caution">
    <text evidence="2">The sequence shown here is derived from an EMBL/GenBank/DDBJ whole genome shotgun (WGS) entry which is preliminary data.</text>
</comment>
<keyword evidence="3" id="KW-1185">Reference proteome</keyword>
<dbReference type="PANTHER" id="PTHR31170">
    <property type="entry name" value="BNAC04G53230D PROTEIN"/>
    <property type="match status" value="1"/>
</dbReference>
<dbReference type="InterPro" id="IPR004158">
    <property type="entry name" value="DUF247_pln"/>
</dbReference>
<protein>
    <submittedName>
        <fullName evidence="2">Uncharacterized protein</fullName>
    </submittedName>
</protein>
<accession>A0A9W7X9I4</accession>
<sequence>MEEWVNILERKRKFYVSMSQTLRPIRDCLICRVPQKILELDRIAYEPISLSIGPYHHGNPDLQILEDKWWCLSYILMENPEKTLQDYLELMESLEQQARSCYPEELAIESDQFVKMLLLDGCFVLVALRGIQGTNLLAPAATQLPFVSGTNDHENFKGTSCGIFVEEKASSTQSKSAHSVAPDPYQKQAKHQVGCDKSGCITAFLLHDLFLLENQLPFFVVKKIYESVTGECDSSKLIDRIGCGLVNIIGYPVPIRETSLPNVFHHLLHFWHLYLTPAEDTEEPQEHHRNRRYKMFPSYLRRYEKLNIGHKTDMCKVSKNINSSRFSRDRHHLLRWRRAEQYHEAGVHFQKRVFSDNDRHGLLDIRFTNGLIEIPTLVISWHTSSFFKNIIALEQTCPEYGNYFTSYCAFLSQIVTKPADVVLLAKTGILVHHMRSDDEVSALLTKLGKNVDLGRNDSHYLKSVCRRMEEHYQSRTNRWMAWLWHNHFSNPWLSLAVLAAAIVLLCTILQTLFAFMAYFNPPKA</sequence>
<organism evidence="2 3">
    <name type="scientific">Paspalum vaginatum</name>
    <name type="common">seashore paspalum</name>
    <dbReference type="NCBI Taxonomy" id="158149"/>
    <lineage>
        <taxon>Eukaryota</taxon>
        <taxon>Viridiplantae</taxon>
        <taxon>Streptophyta</taxon>
        <taxon>Embryophyta</taxon>
        <taxon>Tracheophyta</taxon>
        <taxon>Spermatophyta</taxon>
        <taxon>Magnoliopsida</taxon>
        <taxon>Liliopsida</taxon>
        <taxon>Poales</taxon>
        <taxon>Poaceae</taxon>
        <taxon>PACMAD clade</taxon>
        <taxon>Panicoideae</taxon>
        <taxon>Andropogonodae</taxon>
        <taxon>Paspaleae</taxon>
        <taxon>Paspalinae</taxon>
        <taxon>Paspalum</taxon>
    </lineage>
</organism>
<dbReference type="PANTHER" id="PTHR31170:SF18">
    <property type="entry name" value="(WILD MALAYSIAN BANANA) HYPOTHETICAL PROTEIN"/>
    <property type="match status" value="1"/>
</dbReference>
<gene>
    <name evidence="2" type="ORF">BS78_K322100</name>
</gene>
<evidence type="ECO:0000256" key="1">
    <source>
        <dbReference type="SAM" id="Phobius"/>
    </source>
</evidence>
<evidence type="ECO:0000313" key="3">
    <source>
        <dbReference type="Proteomes" id="UP001164776"/>
    </source>
</evidence>
<dbReference type="AlphaFoldDB" id="A0A9W7X9I4"/>
<evidence type="ECO:0000313" key="2">
    <source>
        <dbReference type="EMBL" id="KAJ1254824.1"/>
    </source>
</evidence>
<keyword evidence="1" id="KW-1133">Transmembrane helix</keyword>
<dbReference type="Proteomes" id="UP001164776">
    <property type="component" value="Unassembled WGS sequence"/>
</dbReference>
<dbReference type="EMBL" id="MU629889">
    <property type="protein sequence ID" value="KAJ1254824.1"/>
    <property type="molecule type" value="Genomic_DNA"/>
</dbReference>
<keyword evidence="1" id="KW-0472">Membrane</keyword>
<keyword evidence="1" id="KW-0812">Transmembrane</keyword>
<dbReference type="Pfam" id="PF03140">
    <property type="entry name" value="DUF247"/>
    <property type="match status" value="1"/>
</dbReference>